<dbReference type="STRING" id="408657.SAMN04487995_2295"/>
<reference evidence="15 16" key="1">
    <citation type="submission" date="2016-10" db="EMBL/GenBank/DDBJ databases">
        <authorList>
            <person name="de Groot N.N."/>
        </authorList>
    </citation>
    <scope>NUCLEOTIDE SEQUENCE [LARGE SCALE GENOMIC DNA]</scope>
    <source>
        <strain evidence="15 16">DSM 19938</strain>
    </source>
</reference>
<evidence type="ECO:0000313" key="15">
    <source>
        <dbReference type="EMBL" id="SEI80492.1"/>
    </source>
</evidence>
<accession>A0A1H6TXK5</accession>
<feature type="transmembrane region" description="Helical" evidence="12">
    <location>
        <begin position="214"/>
        <end position="236"/>
    </location>
</feature>
<evidence type="ECO:0000256" key="2">
    <source>
        <dbReference type="ARBA" id="ARBA00022448"/>
    </source>
</evidence>
<dbReference type="InterPro" id="IPR005821">
    <property type="entry name" value="Ion_trans_dom"/>
</dbReference>
<evidence type="ECO:0000256" key="12">
    <source>
        <dbReference type="SAM" id="Phobius"/>
    </source>
</evidence>
<organism evidence="15 16">
    <name type="scientific">Dyadobacter koreensis</name>
    <dbReference type="NCBI Taxonomy" id="408657"/>
    <lineage>
        <taxon>Bacteria</taxon>
        <taxon>Pseudomonadati</taxon>
        <taxon>Bacteroidota</taxon>
        <taxon>Cytophagia</taxon>
        <taxon>Cytophagales</taxon>
        <taxon>Spirosomataceae</taxon>
        <taxon>Dyadobacter</taxon>
    </lineage>
</organism>
<comment type="subcellular location">
    <subcellularLocation>
        <location evidence="1">Membrane</location>
        <topology evidence="1">Multi-pass membrane protein</topology>
    </subcellularLocation>
</comment>
<keyword evidence="9" id="KW-0406">Ion transport</keyword>
<keyword evidence="16" id="KW-1185">Reference proteome</keyword>
<feature type="transmembrane region" description="Helical" evidence="12">
    <location>
        <begin position="155"/>
        <end position="176"/>
    </location>
</feature>
<dbReference type="EMBL" id="FNXY01000003">
    <property type="protein sequence ID" value="SEI80492.1"/>
    <property type="molecule type" value="Genomic_DNA"/>
</dbReference>
<evidence type="ECO:0000256" key="8">
    <source>
        <dbReference type="ARBA" id="ARBA00022989"/>
    </source>
</evidence>
<evidence type="ECO:0000256" key="11">
    <source>
        <dbReference type="ARBA" id="ARBA00023303"/>
    </source>
</evidence>
<dbReference type="Gene3D" id="1.20.120.350">
    <property type="entry name" value="Voltage-gated potassium channels. Chain C"/>
    <property type="match status" value="1"/>
</dbReference>
<feature type="transmembrane region" description="Helical" evidence="12">
    <location>
        <begin position="90"/>
        <end position="109"/>
    </location>
</feature>
<evidence type="ECO:0000259" key="14">
    <source>
        <dbReference type="Pfam" id="PF13240"/>
    </source>
</evidence>
<dbReference type="PANTHER" id="PTHR11537">
    <property type="entry name" value="VOLTAGE-GATED POTASSIUM CHANNEL"/>
    <property type="match status" value="1"/>
</dbReference>
<evidence type="ECO:0000256" key="1">
    <source>
        <dbReference type="ARBA" id="ARBA00004141"/>
    </source>
</evidence>
<keyword evidence="10 12" id="KW-0472">Membrane</keyword>
<feature type="domain" description="Zinc-ribbon" evidence="14">
    <location>
        <begin position="253"/>
        <end position="274"/>
    </location>
</feature>
<evidence type="ECO:0000256" key="5">
    <source>
        <dbReference type="ARBA" id="ARBA00022826"/>
    </source>
</evidence>
<dbReference type="PRINTS" id="PR00169">
    <property type="entry name" value="KCHANNEL"/>
</dbReference>
<keyword evidence="6" id="KW-0851">Voltage-gated channel</keyword>
<proteinExistence type="predicted"/>
<evidence type="ECO:0000256" key="6">
    <source>
        <dbReference type="ARBA" id="ARBA00022882"/>
    </source>
</evidence>
<sequence>MQVMAIDRNSLRGKLFIIIFGANTRKGRLFDVFLLYFILTSILIVCLESVPKIRNNYEPEFFYLESFFTIVFTIEYFLRIYSHPKPLKYLLSFYGIIDLFSILPFYLTYFMPSGHYLITIRILRLLRVFRILKLSSFVHHAQVLKSALAASLQKITVFMLFIVALVLIIGTIMYVVEGEENGFTSIPQSIYWAIVTITTVGYGDLTPQTSLGQIISSVVMIMGYAIIAVPTGIVTVEMSRSLPVPKTADLIECLSCGKRMPSNANFCSNCGHSLKE</sequence>
<keyword evidence="2" id="KW-0813">Transport</keyword>
<dbReference type="PANTHER" id="PTHR11537:SF254">
    <property type="entry name" value="POTASSIUM VOLTAGE-GATED CHANNEL PROTEIN SHAB"/>
    <property type="match status" value="1"/>
</dbReference>
<evidence type="ECO:0000313" key="16">
    <source>
        <dbReference type="Proteomes" id="UP000199532"/>
    </source>
</evidence>
<protein>
    <submittedName>
        <fullName evidence="15">Voltage-gated potassium channel</fullName>
    </submittedName>
</protein>
<evidence type="ECO:0000259" key="13">
    <source>
        <dbReference type="Pfam" id="PF00520"/>
    </source>
</evidence>
<dbReference type="GO" id="GO:0005249">
    <property type="term" value="F:voltage-gated potassium channel activity"/>
    <property type="evidence" value="ECO:0007669"/>
    <property type="project" value="InterPro"/>
</dbReference>
<dbReference type="Pfam" id="PF00520">
    <property type="entry name" value="Ion_trans"/>
    <property type="match status" value="1"/>
</dbReference>
<evidence type="ECO:0000256" key="7">
    <source>
        <dbReference type="ARBA" id="ARBA00022958"/>
    </source>
</evidence>
<dbReference type="InterPro" id="IPR028325">
    <property type="entry name" value="VG_K_chnl"/>
</dbReference>
<evidence type="ECO:0000256" key="4">
    <source>
        <dbReference type="ARBA" id="ARBA00022692"/>
    </source>
</evidence>
<keyword evidence="11 15" id="KW-0407">Ion channel</keyword>
<dbReference type="GO" id="GO:0001508">
    <property type="term" value="P:action potential"/>
    <property type="evidence" value="ECO:0007669"/>
    <property type="project" value="TreeGrafter"/>
</dbReference>
<keyword evidence="5" id="KW-0631">Potassium channel</keyword>
<evidence type="ECO:0000256" key="9">
    <source>
        <dbReference type="ARBA" id="ARBA00023065"/>
    </source>
</evidence>
<dbReference type="InterPro" id="IPR027359">
    <property type="entry name" value="Volt_channel_dom_sf"/>
</dbReference>
<keyword evidence="7" id="KW-0630">Potassium</keyword>
<dbReference type="SUPFAM" id="SSF81324">
    <property type="entry name" value="Voltage-gated potassium channels"/>
    <property type="match status" value="1"/>
</dbReference>
<feature type="transmembrane region" description="Helical" evidence="12">
    <location>
        <begin position="62"/>
        <end position="78"/>
    </location>
</feature>
<evidence type="ECO:0000256" key="3">
    <source>
        <dbReference type="ARBA" id="ARBA00022538"/>
    </source>
</evidence>
<dbReference type="Pfam" id="PF13240">
    <property type="entry name" value="Zn_Ribbon_1"/>
    <property type="match status" value="1"/>
</dbReference>
<dbReference type="Proteomes" id="UP000199532">
    <property type="component" value="Unassembled WGS sequence"/>
</dbReference>
<feature type="domain" description="Ion transport" evidence="13">
    <location>
        <begin position="28"/>
        <end position="238"/>
    </location>
</feature>
<dbReference type="GO" id="GO:0008076">
    <property type="term" value="C:voltage-gated potassium channel complex"/>
    <property type="evidence" value="ECO:0007669"/>
    <property type="project" value="InterPro"/>
</dbReference>
<dbReference type="InterPro" id="IPR026870">
    <property type="entry name" value="Zinc_ribbon_dom"/>
</dbReference>
<gene>
    <name evidence="15" type="ORF">SAMN04487995_2295</name>
</gene>
<feature type="transmembrane region" description="Helical" evidence="12">
    <location>
        <begin position="29"/>
        <end position="50"/>
    </location>
</feature>
<dbReference type="OrthoDB" id="9799090at2"/>
<keyword evidence="3" id="KW-0633">Potassium transport</keyword>
<name>A0A1H6TXK5_9BACT</name>
<dbReference type="Gene3D" id="1.10.287.70">
    <property type="match status" value="1"/>
</dbReference>
<evidence type="ECO:0000256" key="10">
    <source>
        <dbReference type="ARBA" id="ARBA00023136"/>
    </source>
</evidence>
<keyword evidence="4 12" id="KW-0812">Transmembrane</keyword>
<dbReference type="AlphaFoldDB" id="A0A1H6TXK5"/>
<keyword evidence="8 12" id="KW-1133">Transmembrane helix</keyword>